<dbReference type="Proteomes" id="UP000004810">
    <property type="component" value="Unassembled WGS sequence"/>
</dbReference>
<gene>
    <name evidence="1" type="ORF">WUBG_17118</name>
</gene>
<evidence type="ECO:0000313" key="1">
    <source>
        <dbReference type="EMBL" id="EJW71975.1"/>
    </source>
</evidence>
<dbReference type="EMBL" id="ADBV01017262">
    <property type="protein sequence ID" value="EJW71975.1"/>
    <property type="molecule type" value="Genomic_DNA"/>
</dbReference>
<sequence>LGEQQQVSDSKDDYDVLPDVDHIPESFKESLKKQKCYIWKCYGNIIFNLHLMGVIWSTDEKTPE</sequence>
<reference evidence="2" key="1">
    <citation type="submission" date="2012-08" db="EMBL/GenBank/DDBJ databases">
        <title>The Genome Sequence of Wuchereria bancrofti.</title>
        <authorList>
            <person name="Nutman T.B."/>
            <person name="Fink D.L."/>
            <person name="Russ C."/>
            <person name="Young S."/>
            <person name="Zeng Q."/>
            <person name="Koehrsen M."/>
            <person name="Alvarado L."/>
            <person name="Berlin A."/>
            <person name="Chapman S.B."/>
            <person name="Chen Z."/>
            <person name="Freedman E."/>
            <person name="Gellesch M."/>
            <person name="Goldberg J."/>
            <person name="Griggs A."/>
            <person name="Gujja S."/>
            <person name="Heilman E.R."/>
            <person name="Heiman D."/>
            <person name="Hepburn T."/>
            <person name="Howarth C."/>
            <person name="Jen D."/>
            <person name="Larson L."/>
            <person name="Lewis B."/>
            <person name="Mehta T."/>
            <person name="Park D."/>
            <person name="Pearson M."/>
            <person name="Roberts A."/>
            <person name="Saif S."/>
            <person name="Shea T."/>
            <person name="Shenoy N."/>
            <person name="Sisk P."/>
            <person name="Stolte C."/>
            <person name="Sykes S."/>
            <person name="Walk T."/>
            <person name="White J."/>
            <person name="Yandava C."/>
            <person name="Haas B."/>
            <person name="Henn M.R."/>
            <person name="Nusbaum C."/>
            <person name="Birren B."/>
        </authorList>
    </citation>
    <scope>NUCLEOTIDE SEQUENCE [LARGE SCALE GENOMIC DNA]</scope>
    <source>
        <strain evidence="2">NA</strain>
    </source>
</reference>
<dbReference type="AlphaFoldDB" id="J9AD88"/>
<organism evidence="1 2">
    <name type="scientific">Wuchereria bancrofti</name>
    <dbReference type="NCBI Taxonomy" id="6293"/>
    <lineage>
        <taxon>Eukaryota</taxon>
        <taxon>Metazoa</taxon>
        <taxon>Ecdysozoa</taxon>
        <taxon>Nematoda</taxon>
        <taxon>Chromadorea</taxon>
        <taxon>Rhabditida</taxon>
        <taxon>Spirurina</taxon>
        <taxon>Spiruromorpha</taxon>
        <taxon>Filarioidea</taxon>
        <taxon>Onchocercidae</taxon>
        <taxon>Wuchereria</taxon>
    </lineage>
</organism>
<comment type="caution">
    <text evidence="1">The sequence shown here is derived from an EMBL/GenBank/DDBJ whole genome shotgun (WGS) entry which is preliminary data.</text>
</comment>
<proteinExistence type="predicted"/>
<evidence type="ECO:0000313" key="2">
    <source>
        <dbReference type="Proteomes" id="UP000004810"/>
    </source>
</evidence>
<accession>J9AD88</accession>
<name>J9AD88_WUCBA</name>
<feature type="non-terminal residue" evidence="1">
    <location>
        <position position="1"/>
    </location>
</feature>
<protein>
    <submittedName>
        <fullName evidence="1">Uncharacterized protein</fullName>
    </submittedName>
</protein>